<gene>
    <name evidence="8" type="primary">rebO</name>
    <name evidence="8" type="ORF">VPARA_35140</name>
</gene>
<dbReference type="PANTHER" id="PTHR10742:SF342">
    <property type="entry name" value="AMINE OXIDASE"/>
    <property type="match status" value="1"/>
</dbReference>
<reference evidence="8 9" key="1">
    <citation type="submission" date="2015-03" db="EMBL/GenBank/DDBJ databases">
        <title>Genome sequence of Variovorax paradoxus TBEA6.</title>
        <authorList>
            <person name="Poehlein A."/>
            <person name="Schuldes J."/>
            <person name="Wuebbeler J.H."/>
            <person name="Hiessl S."/>
            <person name="Steinbuechel A."/>
            <person name="Daniel R."/>
        </authorList>
    </citation>
    <scope>NUCLEOTIDE SEQUENCE [LARGE SCALE GENOMIC DNA]</scope>
    <source>
        <strain evidence="8 9">TBEA6</strain>
    </source>
</reference>
<evidence type="ECO:0000259" key="7">
    <source>
        <dbReference type="Pfam" id="PF01593"/>
    </source>
</evidence>
<dbReference type="SUPFAM" id="SSF54373">
    <property type="entry name" value="FAD-linked reductases, C-terminal domain"/>
    <property type="match status" value="1"/>
</dbReference>
<keyword evidence="9" id="KW-1185">Reference proteome</keyword>
<dbReference type="EMBL" id="JZWI01000017">
    <property type="protein sequence ID" value="KLN55490.1"/>
    <property type="molecule type" value="Genomic_DNA"/>
</dbReference>
<dbReference type="Gene3D" id="3.90.660.10">
    <property type="match status" value="1"/>
</dbReference>
<dbReference type="RefSeq" id="WP_047785442.1">
    <property type="nucleotide sequence ID" value="NZ_JZWI01000017.1"/>
</dbReference>
<evidence type="ECO:0000256" key="6">
    <source>
        <dbReference type="ARBA" id="ARBA00047321"/>
    </source>
</evidence>
<organism evidence="8 9">
    <name type="scientific">Variovorax paradoxus</name>
    <dbReference type="NCBI Taxonomy" id="34073"/>
    <lineage>
        <taxon>Bacteria</taxon>
        <taxon>Pseudomonadati</taxon>
        <taxon>Pseudomonadota</taxon>
        <taxon>Betaproteobacteria</taxon>
        <taxon>Burkholderiales</taxon>
        <taxon>Comamonadaceae</taxon>
        <taxon>Variovorax</taxon>
    </lineage>
</organism>
<keyword evidence="8" id="KW-0560">Oxidoreductase</keyword>
<dbReference type="PATRIC" id="fig|34073.19.peg.3603"/>
<protein>
    <recommendedName>
        <fullName evidence="4">Tryptophan 2-monooxygenase</fullName>
        <ecNumber evidence="3">1.13.12.3</ecNumber>
    </recommendedName>
</protein>
<evidence type="ECO:0000256" key="1">
    <source>
        <dbReference type="ARBA" id="ARBA00004814"/>
    </source>
</evidence>
<dbReference type="Gene3D" id="3.50.50.60">
    <property type="entry name" value="FAD/NAD(P)-binding domain"/>
    <property type="match status" value="1"/>
</dbReference>
<dbReference type="Gene3D" id="1.20.1440.240">
    <property type="match status" value="1"/>
</dbReference>
<feature type="domain" description="Amine oxidase" evidence="7">
    <location>
        <begin position="63"/>
        <end position="524"/>
    </location>
</feature>
<evidence type="ECO:0000256" key="3">
    <source>
        <dbReference type="ARBA" id="ARBA00012535"/>
    </source>
</evidence>
<evidence type="ECO:0000256" key="2">
    <source>
        <dbReference type="ARBA" id="ARBA00005833"/>
    </source>
</evidence>
<dbReference type="EC" id="1.13.12.3" evidence="3"/>
<dbReference type="SUPFAM" id="SSF51905">
    <property type="entry name" value="FAD/NAD(P)-binding domain"/>
    <property type="match status" value="1"/>
</dbReference>
<dbReference type="GO" id="GO:0050361">
    <property type="term" value="F:tryptophan 2-monooxygenase activity"/>
    <property type="evidence" value="ECO:0007669"/>
    <property type="project" value="UniProtKB-EC"/>
</dbReference>
<dbReference type="GO" id="GO:0009851">
    <property type="term" value="P:auxin biosynthetic process"/>
    <property type="evidence" value="ECO:0007669"/>
    <property type="project" value="UniProtKB-KW"/>
</dbReference>
<dbReference type="InterPro" id="IPR036188">
    <property type="entry name" value="FAD/NAD-bd_sf"/>
</dbReference>
<dbReference type="GO" id="GO:0009063">
    <property type="term" value="P:amino acid catabolic process"/>
    <property type="evidence" value="ECO:0007669"/>
    <property type="project" value="TreeGrafter"/>
</dbReference>
<keyword evidence="5" id="KW-0073">Auxin biosynthesis</keyword>
<evidence type="ECO:0000313" key="9">
    <source>
        <dbReference type="Proteomes" id="UP000035170"/>
    </source>
</evidence>
<comment type="similarity">
    <text evidence="2">Belongs to the tryptophan 2-monooxygenase family.</text>
</comment>
<name>A0A0H2MF62_VARPD</name>
<sequence>MTGGELGLSRRQLVNIIGRAAGASVAYQAMTSLGYAAESGYKGPIKLSPAKPGASVVVLGAGLAGMVAALELRAAGYKVQILEFNQRAGGRNWSLRGGDRYTELGGATQVVDFAKGNYFNHGPWRIPYHHYAVLDYCKRLGVTLEPFIQVNYNAYVHNSKAFGGQPQRFRHVQTDLQGHVAELLAKATNQGGLDQAVTKEDRERLLEGLKSWGTLDTDYRYVASKATSDKRGYEIDPAGGLMPLAKPSQPLGLNDILQAGMWAQVNTGNVYEFQSAIFQPVGGMDQIGKAFEREVKPMIRYGVKVTKIEQSASKVTVTYVDAVKGGAPRQVSADWCVCTIPLSILSQIEVQVSGPMRDAIAAVPYGASVKVGLEFKRRFWEEDELIYGGVTQTDLPIRNISYPSNGLFSKGPGVLLGGYMFDNVHAFRMTSMSPEERVRAALEMGAQIHPQYKTEFKSGVAVAWHRVPFTNGCYARWTDALREQHYKNLCAIDGRIVLAGEHASYIPAWMEGSILSSLDAVQRLHAKALSA</sequence>
<comment type="catalytic activity">
    <reaction evidence="6">
        <text>L-tryptophan + O2 = indole-3-acetamide + CO2 + H2O</text>
        <dbReference type="Rhea" id="RHEA:16165"/>
        <dbReference type="ChEBI" id="CHEBI:15377"/>
        <dbReference type="ChEBI" id="CHEBI:15379"/>
        <dbReference type="ChEBI" id="CHEBI:16031"/>
        <dbReference type="ChEBI" id="CHEBI:16526"/>
        <dbReference type="ChEBI" id="CHEBI:57912"/>
        <dbReference type="EC" id="1.13.12.3"/>
    </reaction>
</comment>
<evidence type="ECO:0000256" key="5">
    <source>
        <dbReference type="ARBA" id="ARBA00023070"/>
    </source>
</evidence>
<dbReference type="Pfam" id="PF01593">
    <property type="entry name" value="Amino_oxidase"/>
    <property type="match status" value="1"/>
</dbReference>
<dbReference type="InterPro" id="IPR050281">
    <property type="entry name" value="Flavin_monoamine_oxidase"/>
</dbReference>
<evidence type="ECO:0000256" key="4">
    <source>
        <dbReference type="ARBA" id="ARBA00017871"/>
    </source>
</evidence>
<dbReference type="PANTHER" id="PTHR10742">
    <property type="entry name" value="FLAVIN MONOAMINE OXIDASE"/>
    <property type="match status" value="1"/>
</dbReference>
<evidence type="ECO:0000313" key="8">
    <source>
        <dbReference type="EMBL" id="KLN55490.1"/>
    </source>
</evidence>
<comment type="pathway">
    <text evidence="1">Plant hormone metabolism; auxin biosynthesis.</text>
</comment>
<dbReference type="Proteomes" id="UP000035170">
    <property type="component" value="Unassembled WGS sequence"/>
</dbReference>
<proteinExistence type="inferred from homology"/>
<dbReference type="InterPro" id="IPR002937">
    <property type="entry name" value="Amino_oxidase"/>
</dbReference>
<dbReference type="AlphaFoldDB" id="A0A0H2MF62"/>
<dbReference type="GO" id="GO:0001716">
    <property type="term" value="F:L-amino-acid oxidase activity"/>
    <property type="evidence" value="ECO:0007669"/>
    <property type="project" value="TreeGrafter"/>
</dbReference>
<accession>A0A0H2MF62</accession>
<comment type="caution">
    <text evidence="8">The sequence shown here is derived from an EMBL/GenBank/DDBJ whole genome shotgun (WGS) entry which is preliminary data.</text>
</comment>